<protein>
    <submittedName>
        <fullName evidence="1">Uncharacterized protein</fullName>
    </submittedName>
</protein>
<proteinExistence type="predicted"/>
<reference evidence="1" key="1">
    <citation type="submission" date="2016-09" db="EMBL/GenBank/DDBJ databases">
        <title>Viral assemblage variation in an Arctic shelf seafloor.</title>
        <authorList>
            <person name="Nguyen T.T."/>
            <person name="Robertsen E.M."/>
            <person name="Landfald B."/>
        </authorList>
    </citation>
    <scope>NUCLEOTIDE SEQUENCE</scope>
</reference>
<accession>A0A1J0KK75</accession>
<sequence>MPGRNNNKLTKVQSKLRYQTELAGGAIGSDVYIDVAQGLTTVNRKLFSSEHQYTIKNITAVYPPSALYDRVIVQCITAGDTWSVHNAWTKAKALHAEMQNLVLDDMPSIEGKWAEFKVLLDDAHVLSPYKLTPIDVDAAAYQLGEWSYSTFVMPQHDVDPATGEPLAAEQFTGHLVGPDSVPGASKGLVLAYAESRATVQGNAPAVLPGVQDSFYNLLSDSGSQEPELAAVIIDENDQPPYSRLEYVGAALNAPSGQLVSNKQMNVYESNLNTGMFAAQCGLIRVRIHAYLGGDPVAVPNIRLLIDVKKGQYKGVDAIPMGQ</sequence>
<name>A0A1J0KK75_9VIRU</name>
<evidence type="ECO:0000313" key="1">
    <source>
        <dbReference type="EMBL" id="APC94135.1"/>
    </source>
</evidence>
<organism evidence="1">
    <name type="scientific">uncultured marine virus</name>
    <dbReference type="NCBI Taxonomy" id="186617"/>
    <lineage>
        <taxon>Viruses</taxon>
        <taxon>environmental samples</taxon>
    </lineage>
</organism>
<dbReference type="EMBL" id="KX828613">
    <property type="protein sequence ID" value="APC94135.1"/>
    <property type="molecule type" value="Genomic_DNA"/>
</dbReference>